<accession>A0A6B3NEC7</accession>
<dbReference type="SUPFAM" id="SSF52540">
    <property type="entry name" value="P-loop containing nucleoside triphosphate hydrolases"/>
    <property type="match status" value="1"/>
</dbReference>
<dbReference type="EMBL" id="JAAHFQ010000457">
    <property type="protein sequence ID" value="NER29947.1"/>
    <property type="molecule type" value="Genomic_DNA"/>
</dbReference>
<comment type="caution">
    <text evidence="1">The sequence shown here is derived from an EMBL/GenBank/DDBJ whole genome shotgun (WGS) entry which is preliminary data.</text>
</comment>
<organism evidence="1">
    <name type="scientific">Symploca sp. SIO1C4</name>
    <dbReference type="NCBI Taxonomy" id="2607765"/>
    <lineage>
        <taxon>Bacteria</taxon>
        <taxon>Bacillati</taxon>
        <taxon>Cyanobacteriota</taxon>
        <taxon>Cyanophyceae</taxon>
        <taxon>Coleofasciculales</taxon>
        <taxon>Coleofasciculaceae</taxon>
        <taxon>Symploca</taxon>
    </lineage>
</organism>
<gene>
    <name evidence="1" type="ORF">F6J89_20590</name>
</gene>
<sequence>MSDISFWKPVYQLFKPDEPLIKEELRDFYVRREDSPVHSLVDLLAMEDSAAKFLLAGHRGSGKTTELRRLEQQCMSEYTVVWVDTDTYLDKYNIEYAEVVVLIGITIVKQLGELGWKLPRKLEQDLLGSLAKVTYQDKVTGGGQLQLPKLFQDLGVLLKVGFDRETKKTREVRPALSEIIAKVNAIIAAAEADKPKLLVIVDGLDRKDYTIALEMFSSSLLTDLNCHLVYVIPISLRYSPAFRQPMQSFDKCLDLTNIPVFKCDANACPTTKTDPVGRHILTTVIEKRLGKLGDTYKNLFQPDALELLCQNSGGVMRDLVRLARTACEVALQQNANQVDLTIAQEAIQEEHRTYSIEDYHFEELDKVHRTGKLTSNSFDSPKNGNVVICDELLHYKLILGYQDRKYGRWFDINPILLEDLERWRATNLTSP</sequence>
<evidence type="ECO:0000313" key="1">
    <source>
        <dbReference type="EMBL" id="NER29947.1"/>
    </source>
</evidence>
<proteinExistence type="predicted"/>
<dbReference type="InterPro" id="IPR027417">
    <property type="entry name" value="P-loop_NTPase"/>
</dbReference>
<protein>
    <submittedName>
        <fullName evidence="1">AAA family ATPase</fullName>
    </submittedName>
</protein>
<dbReference type="Gene3D" id="1.10.8.60">
    <property type="match status" value="1"/>
</dbReference>
<dbReference type="AlphaFoldDB" id="A0A6B3NEC7"/>
<reference evidence="1" key="1">
    <citation type="submission" date="2019-11" db="EMBL/GenBank/DDBJ databases">
        <title>Genomic insights into an expanded diversity of filamentous marine cyanobacteria reveals the extraordinary biosynthetic potential of Moorea and Okeania.</title>
        <authorList>
            <person name="Ferreira Leao T."/>
            <person name="Wang M."/>
            <person name="Moss N."/>
            <person name="Da Silva R."/>
            <person name="Sanders J."/>
            <person name="Nurk S."/>
            <person name="Gurevich A."/>
            <person name="Humphrey G."/>
            <person name="Reher R."/>
            <person name="Zhu Q."/>
            <person name="Belda-Ferre P."/>
            <person name="Glukhov E."/>
            <person name="Rex R."/>
            <person name="Dorrestein P.C."/>
            <person name="Knight R."/>
            <person name="Pevzner P."/>
            <person name="Gerwick W.H."/>
            <person name="Gerwick L."/>
        </authorList>
    </citation>
    <scope>NUCLEOTIDE SEQUENCE</scope>
    <source>
        <strain evidence="1">SIO1C4</strain>
    </source>
</reference>
<name>A0A6B3NEC7_9CYAN</name>